<feature type="transmembrane region" description="Helical" evidence="7">
    <location>
        <begin position="101"/>
        <end position="123"/>
    </location>
</feature>
<dbReference type="STRING" id="889306.KP78_36760"/>
<reference evidence="9 10" key="1">
    <citation type="submission" date="2015-01" db="EMBL/GenBank/DDBJ databases">
        <title>Genome sequencing of Jeotgalibacillus soli.</title>
        <authorList>
            <person name="Goh K.M."/>
            <person name="Chan K.-G."/>
            <person name="Yaakop A.S."/>
            <person name="Ee R."/>
            <person name="Gan H.M."/>
            <person name="Chan C.S."/>
        </authorList>
    </citation>
    <scope>NUCLEOTIDE SEQUENCE [LARGE SCALE GENOMIC DNA]</scope>
    <source>
        <strain evidence="9 10">P9</strain>
    </source>
</reference>
<dbReference type="Proteomes" id="UP000031938">
    <property type="component" value="Unassembled WGS sequence"/>
</dbReference>
<dbReference type="PANTHER" id="PTHR36115:SF9">
    <property type="entry name" value="LMO1584 PROTEIN"/>
    <property type="match status" value="1"/>
</dbReference>
<evidence type="ECO:0000256" key="6">
    <source>
        <dbReference type="SAM" id="MobiDB-lite"/>
    </source>
</evidence>
<keyword evidence="2" id="KW-1003">Cell membrane</keyword>
<evidence type="ECO:0000256" key="3">
    <source>
        <dbReference type="ARBA" id="ARBA00022692"/>
    </source>
</evidence>
<keyword evidence="3 7" id="KW-0812">Transmembrane</keyword>
<feature type="transmembrane region" description="Helical" evidence="7">
    <location>
        <begin position="158"/>
        <end position="180"/>
    </location>
</feature>
<dbReference type="OrthoDB" id="9793824at2"/>
<gene>
    <name evidence="9" type="ORF">KP78_36760</name>
</gene>
<dbReference type="InterPro" id="IPR051791">
    <property type="entry name" value="Pra-immunoreactive"/>
</dbReference>
<feature type="region of interest" description="Disordered" evidence="6">
    <location>
        <begin position="1"/>
        <end position="23"/>
    </location>
</feature>
<comment type="caution">
    <text evidence="9">The sequence shown here is derived from an EMBL/GenBank/DDBJ whole genome shotgun (WGS) entry which is preliminary data.</text>
</comment>
<evidence type="ECO:0000259" key="8">
    <source>
        <dbReference type="Pfam" id="PF06271"/>
    </source>
</evidence>
<evidence type="ECO:0000313" key="9">
    <source>
        <dbReference type="EMBL" id="KIL43852.1"/>
    </source>
</evidence>
<protein>
    <submittedName>
        <fullName evidence="9">Membrane protein</fullName>
    </submittedName>
</protein>
<keyword evidence="4 7" id="KW-1133">Transmembrane helix</keyword>
<sequence>MDRKDENLLGSNEQQKTSSSSEQELLYEHEKHVPSGNSESIVDSDFSVFQERAQTYTPHYGGFWMRLWAYLFDALVIAAVNGILVYPVFRMAGWASNDGWFSVLGIVTGITYFTYFVLMTKFFGQTLGKMVFGLKVISLKDKSLGWMQVLFRELIGRYIHGALVIFAIPLLYILYIVVAFTPRKQGIHDLFADTTVVHERTAVTKSASF</sequence>
<dbReference type="PATRIC" id="fig|889306.3.peg.3691"/>
<accession>A0A0C2V492</accession>
<feature type="domain" description="RDD" evidence="8">
    <location>
        <begin position="60"/>
        <end position="192"/>
    </location>
</feature>
<evidence type="ECO:0000256" key="1">
    <source>
        <dbReference type="ARBA" id="ARBA00004651"/>
    </source>
</evidence>
<organism evidence="9 10">
    <name type="scientific">Jeotgalibacillus soli</name>
    <dbReference type="NCBI Taxonomy" id="889306"/>
    <lineage>
        <taxon>Bacteria</taxon>
        <taxon>Bacillati</taxon>
        <taxon>Bacillota</taxon>
        <taxon>Bacilli</taxon>
        <taxon>Bacillales</taxon>
        <taxon>Caryophanaceae</taxon>
        <taxon>Jeotgalibacillus</taxon>
    </lineage>
</organism>
<feature type="transmembrane region" description="Helical" evidence="7">
    <location>
        <begin position="67"/>
        <end position="89"/>
    </location>
</feature>
<dbReference type="PANTHER" id="PTHR36115">
    <property type="entry name" value="PROLINE-RICH ANTIGEN HOMOLOG-RELATED"/>
    <property type="match status" value="1"/>
</dbReference>
<keyword evidence="10" id="KW-1185">Reference proteome</keyword>
<dbReference type="GO" id="GO:0005886">
    <property type="term" value="C:plasma membrane"/>
    <property type="evidence" value="ECO:0007669"/>
    <property type="project" value="UniProtKB-SubCell"/>
</dbReference>
<comment type="subcellular location">
    <subcellularLocation>
        <location evidence="1">Cell membrane</location>
        <topology evidence="1">Multi-pass membrane protein</topology>
    </subcellularLocation>
</comment>
<dbReference type="EMBL" id="JXRP01000020">
    <property type="protein sequence ID" value="KIL43852.1"/>
    <property type="molecule type" value="Genomic_DNA"/>
</dbReference>
<name>A0A0C2V492_9BACL</name>
<evidence type="ECO:0000313" key="10">
    <source>
        <dbReference type="Proteomes" id="UP000031938"/>
    </source>
</evidence>
<evidence type="ECO:0000256" key="5">
    <source>
        <dbReference type="ARBA" id="ARBA00023136"/>
    </source>
</evidence>
<evidence type="ECO:0000256" key="7">
    <source>
        <dbReference type="SAM" id="Phobius"/>
    </source>
</evidence>
<feature type="compositionally biased region" description="Low complexity" evidence="6">
    <location>
        <begin position="11"/>
        <end position="23"/>
    </location>
</feature>
<proteinExistence type="predicted"/>
<keyword evidence="5 7" id="KW-0472">Membrane</keyword>
<dbReference type="InterPro" id="IPR010432">
    <property type="entry name" value="RDD"/>
</dbReference>
<dbReference type="RefSeq" id="WP_084220138.1">
    <property type="nucleotide sequence ID" value="NZ_JXRP01000020.1"/>
</dbReference>
<dbReference type="AlphaFoldDB" id="A0A0C2V492"/>
<evidence type="ECO:0000256" key="4">
    <source>
        <dbReference type="ARBA" id="ARBA00022989"/>
    </source>
</evidence>
<evidence type="ECO:0000256" key="2">
    <source>
        <dbReference type="ARBA" id="ARBA00022475"/>
    </source>
</evidence>
<dbReference type="Pfam" id="PF06271">
    <property type="entry name" value="RDD"/>
    <property type="match status" value="1"/>
</dbReference>